<keyword evidence="1" id="KW-0560">Oxidoreductase</keyword>
<proteinExistence type="predicted"/>
<dbReference type="InterPro" id="IPR036010">
    <property type="entry name" value="2Fe-2S_ferredoxin-like_sf"/>
</dbReference>
<organism evidence="2 3">
    <name type="scientific">Anaerovirgula multivorans</name>
    <dbReference type="NCBI Taxonomy" id="312168"/>
    <lineage>
        <taxon>Bacteria</taxon>
        <taxon>Bacillati</taxon>
        <taxon>Bacillota</taxon>
        <taxon>Clostridia</taxon>
        <taxon>Peptostreptococcales</taxon>
        <taxon>Natronincolaceae</taxon>
        <taxon>Anaerovirgula</taxon>
    </lineage>
</organism>
<reference evidence="2 3" key="1">
    <citation type="submission" date="2017-06" db="EMBL/GenBank/DDBJ databases">
        <authorList>
            <person name="Kim H.J."/>
            <person name="Triplett B.A."/>
        </authorList>
    </citation>
    <scope>NUCLEOTIDE SEQUENCE [LARGE SCALE GENOMIC DNA]</scope>
    <source>
        <strain evidence="2 3">SCA</strain>
    </source>
</reference>
<dbReference type="Proteomes" id="UP000198304">
    <property type="component" value="Unassembled WGS sequence"/>
</dbReference>
<gene>
    <name evidence="2" type="ORF">SAMN05446037_10538</name>
</gene>
<keyword evidence="3" id="KW-1185">Reference proteome</keyword>
<dbReference type="InterPro" id="IPR042204">
    <property type="entry name" value="2Fe-2S-bd_N"/>
</dbReference>
<sequence length="109" mass="12209">MTRIIEHPILGKLEEQKKVQITIDGKPYTVHEGEMIAAALLANDIKTFRYTRHQHKPRGIYCGIGRCTDCIMTVDGIPNVRTCVTPVKEGMAIETQQGSGKWKEGDRGE</sequence>
<accession>A0A239KUG5</accession>
<evidence type="ECO:0000256" key="1">
    <source>
        <dbReference type="ARBA" id="ARBA00023002"/>
    </source>
</evidence>
<protein>
    <submittedName>
        <fullName evidence="2">2Fe-2S iron-sulfur cluster binding domain-containing protein</fullName>
    </submittedName>
</protein>
<name>A0A239KUG5_9FIRM</name>
<dbReference type="GO" id="GO:0051536">
    <property type="term" value="F:iron-sulfur cluster binding"/>
    <property type="evidence" value="ECO:0007669"/>
    <property type="project" value="InterPro"/>
</dbReference>
<dbReference type="Pfam" id="PF13510">
    <property type="entry name" value="Fer2_4"/>
    <property type="match status" value="1"/>
</dbReference>
<evidence type="ECO:0000313" key="2">
    <source>
        <dbReference type="EMBL" id="SNT21223.1"/>
    </source>
</evidence>
<dbReference type="AlphaFoldDB" id="A0A239KUG5"/>
<dbReference type="OrthoDB" id="573392at2"/>
<evidence type="ECO:0000313" key="3">
    <source>
        <dbReference type="Proteomes" id="UP000198304"/>
    </source>
</evidence>
<dbReference type="GO" id="GO:0016491">
    <property type="term" value="F:oxidoreductase activity"/>
    <property type="evidence" value="ECO:0007669"/>
    <property type="project" value="UniProtKB-KW"/>
</dbReference>
<dbReference type="EMBL" id="FZOJ01000053">
    <property type="protein sequence ID" value="SNT21223.1"/>
    <property type="molecule type" value="Genomic_DNA"/>
</dbReference>
<dbReference type="Gene3D" id="3.10.20.440">
    <property type="entry name" value="2Fe-2S iron-sulphur cluster binding domain, sarcosine oxidase, alpha subunit, N-terminal domain"/>
    <property type="match status" value="1"/>
</dbReference>
<dbReference type="SUPFAM" id="SSF54292">
    <property type="entry name" value="2Fe-2S ferredoxin-like"/>
    <property type="match status" value="1"/>
</dbReference>
<dbReference type="RefSeq" id="WP_089285447.1">
    <property type="nucleotide sequence ID" value="NZ_FZOJ01000053.1"/>
</dbReference>